<organism evidence="1 2">
    <name type="scientific">Willisornis vidua</name>
    <name type="common">Xingu scale-backed antbird</name>
    <dbReference type="NCBI Taxonomy" id="1566151"/>
    <lineage>
        <taxon>Eukaryota</taxon>
        <taxon>Metazoa</taxon>
        <taxon>Chordata</taxon>
        <taxon>Craniata</taxon>
        <taxon>Vertebrata</taxon>
        <taxon>Euteleostomi</taxon>
        <taxon>Archelosauria</taxon>
        <taxon>Archosauria</taxon>
        <taxon>Dinosauria</taxon>
        <taxon>Saurischia</taxon>
        <taxon>Theropoda</taxon>
        <taxon>Coelurosauria</taxon>
        <taxon>Aves</taxon>
        <taxon>Neognathae</taxon>
        <taxon>Neoaves</taxon>
        <taxon>Telluraves</taxon>
        <taxon>Australaves</taxon>
        <taxon>Passeriformes</taxon>
        <taxon>Thamnophilidae</taxon>
        <taxon>Willisornis</taxon>
    </lineage>
</organism>
<sequence length="109" mass="12163">MGNKQEELEVILQQKTMIKSPQRFSFICCDETWDQNGAAALRAVPPHVAKDVLPKSTEFDLKSLRKAPESKCCFENPPLNLPAGISRMVGTQNQDENLVKTPQHPFSAP</sequence>
<reference evidence="1" key="1">
    <citation type="submission" date="2019-10" db="EMBL/GenBank/DDBJ databases">
        <authorList>
            <person name="Soares A.E.R."/>
            <person name="Aleixo A."/>
            <person name="Schneider P."/>
            <person name="Miyaki C.Y."/>
            <person name="Schneider M.P."/>
            <person name="Mello C."/>
            <person name="Vasconcelos A.T.R."/>
        </authorList>
    </citation>
    <scope>NUCLEOTIDE SEQUENCE</scope>
    <source>
        <tissue evidence="1">Muscle</tissue>
    </source>
</reference>
<proteinExistence type="predicted"/>
<comment type="caution">
    <text evidence="1">The sequence shown here is derived from an EMBL/GenBank/DDBJ whole genome shotgun (WGS) entry which is preliminary data.</text>
</comment>
<accession>A0ABQ9DI11</accession>
<keyword evidence="2" id="KW-1185">Reference proteome</keyword>
<gene>
    <name evidence="1" type="ORF">WISP_39801</name>
</gene>
<evidence type="ECO:0000313" key="2">
    <source>
        <dbReference type="Proteomes" id="UP001145742"/>
    </source>
</evidence>
<name>A0ABQ9DI11_9PASS</name>
<dbReference type="EMBL" id="WHWB01033098">
    <property type="protein sequence ID" value="KAJ7422057.1"/>
    <property type="molecule type" value="Genomic_DNA"/>
</dbReference>
<evidence type="ECO:0000313" key="1">
    <source>
        <dbReference type="EMBL" id="KAJ7422057.1"/>
    </source>
</evidence>
<dbReference type="Proteomes" id="UP001145742">
    <property type="component" value="Unassembled WGS sequence"/>
</dbReference>
<protein>
    <submittedName>
        <fullName evidence="1">Uncharacterized protein</fullName>
    </submittedName>
</protein>